<keyword evidence="3" id="KW-1185">Reference proteome</keyword>
<proteinExistence type="predicted"/>
<feature type="transmembrane region" description="Helical" evidence="1">
    <location>
        <begin position="87"/>
        <end position="112"/>
    </location>
</feature>
<keyword evidence="1" id="KW-0812">Transmembrane</keyword>
<dbReference type="EMBL" id="JAESIY010000005">
    <property type="protein sequence ID" value="MBL3656454.1"/>
    <property type="molecule type" value="Genomic_DNA"/>
</dbReference>
<name>A0A937JZ99_9BACT</name>
<accession>A0A937JZ99</accession>
<dbReference type="AlphaFoldDB" id="A0A937JZ99"/>
<comment type="caution">
    <text evidence="2">The sequence shown here is derived from an EMBL/GenBank/DDBJ whole genome shotgun (WGS) entry which is preliminary data.</text>
</comment>
<gene>
    <name evidence="2" type="ORF">JL102_09955</name>
</gene>
<organism evidence="2 3">
    <name type="scientific">Fulvivirga sediminis</name>
    <dbReference type="NCBI Taxonomy" id="2803949"/>
    <lineage>
        <taxon>Bacteria</taxon>
        <taxon>Pseudomonadati</taxon>
        <taxon>Bacteroidota</taxon>
        <taxon>Cytophagia</taxon>
        <taxon>Cytophagales</taxon>
        <taxon>Fulvivirgaceae</taxon>
        <taxon>Fulvivirga</taxon>
    </lineage>
</organism>
<feature type="transmembrane region" description="Helical" evidence="1">
    <location>
        <begin position="43"/>
        <end position="67"/>
    </location>
</feature>
<keyword evidence="1" id="KW-1133">Transmembrane helix</keyword>
<evidence type="ECO:0000313" key="3">
    <source>
        <dbReference type="Proteomes" id="UP000659388"/>
    </source>
</evidence>
<dbReference type="Proteomes" id="UP000659388">
    <property type="component" value="Unassembled WGS sequence"/>
</dbReference>
<sequence length="158" mass="17179">MDLLILIVSAALLLAGVVGSFLPILPGPPLAFIGLLIMQFTESYSFSAQFIWIWLFVTILITVLDYYIPIYGTKRFGGTKYGTWGSVVGLIVGIFLLPVIGVIIGPMLGAFIGELIAGQTSKASMRAAWGSFLGFLAGTFMKVIICLIMIYDYVDRII</sequence>
<evidence type="ECO:0000313" key="2">
    <source>
        <dbReference type="EMBL" id="MBL3656454.1"/>
    </source>
</evidence>
<dbReference type="PANTHER" id="PTHR39165">
    <property type="entry name" value="IG HYPOTHETICAL 17883"/>
    <property type="match status" value="1"/>
</dbReference>
<evidence type="ECO:0000256" key="1">
    <source>
        <dbReference type="SAM" id="Phobius"/>
    </source>
</evidence>
<dbReference type="InterPro" id="IPR007403">
    <property type="entry name" value="DUF456"/>
</dbReference>
<dbReference type="RefSeq" id="WP_202244249.1">
    <property type="nucleotide sequence ID" value="NZ_JAESIY010000005.1"/>
</dbReference>
<protein>
    <submittedName>
        <fullName evidence="2">DUF456 domain-containing protein</fullName>
    </submittedName>
</protein>
<dbReference type="Pfam" id="PF04306">
    <property type="entry name" value="DUF456"/>
    <property type="match status" value="1"/>
</dbReference>
<dbReference type="PANTHER" id="PTHR39165:SF1">
    <property type="entry name" value="DUF456 DOMAIN-CONTAINING PROTEIN"/>
    <property type="match status" value="1"/>
</dbReference>
<keyword evidence="1" id="KW-0472">Membrane</keyword>
<reference evidence="2" key="1">
    <citation type="submission" date="2021-01" db="EMBL/GenBank/DDBJ databases">
        <title>Fulvivirga kasyanovii gen. nov., sp nov., a novel member of the phylum Bacteroidetes isolated from seawater in a mussel farm.</title>
        <authorList>
            <person name="Zhao L.-H."/>
            <person name="Wang Z.-J."/>
        </authorList>
    </citation>
    <scope>NUCLEOTIDE SEQUENCE</scope>
    <source>
        <strain evidence="2">2943</strain>
    </source>
</reference>
<feature type="transmembrane region" description="Helical" evidence="1">
    <location>
        <begin position="132"/>
        <end position="154"/>
    </location>
</feature>